<evidence type="ECO:0000313" key="1">
    <source>
        <dbReference type="EMBL" id="KAJ3612442.1"/>
    </source>
</evidence>
<gene>
    <name evidence="1" type="ORF">NHX12_020718</name>
</gene>
<protein>
    <submittedName>
        <fullName evidence="1">Uncharacterized protein</fullName>
    </submittedName>
</protein>
<dbReference type="Proteomes" id="UP001148018">
    <property type="component" value="Unassembled WGS sequence"/>
</dbReference>
<accession>A0A9Q0ERX3</accession>
<name>A0A9Q0ERX3_9TELE</name>
<keyword evidence="2" id="KW-1185">Reference proteome</keyword>
<reference evidence="1" key="1">
    <citation type="submission" date="2022-07" db="EMBL/GenBank/DDBJ databases">
        <title>Chromosome-level genome of Muraenolepis orangiensis.</title>
        <authorList>
            <person name="Kim J."/>
        </authorList>
    </citation>
    <scope>NUCLEOTIDE SEQUENCE</scope>
    <source>
        <strain evidence="1">KU_S4_2022</strain>
        <tissue evidence="1">Muscle</tissue>
    </source>
</reference>
<sequence length="81" mass="8574">MAPETPQPPAAYPPRYCELRLGPTMESPVCGLLLPGRGQTYPLSPRMDTPTGAKTGQFLPTKTTETCADIGHHPPLDGGGE</sequence>
<evidence type="ECO:0000313" key="2">
    <source>
        <dbReference type="Proteomes" id="UP001148018"/>
    </source>
</evidence>
<dbReference type="AlphaFoldDB" id="A0A9Q0ERX3"/>
<proteinExistence type="predicted"/>
<dbReference type="EMBL" id="JANIIK010000036">
    <property type="protein sequence ID" value="KAJ3612442.1"/>
    <property type="molecule type" value="Genomic_DNA"/>
</dbReference>
<organism evidence="1 2">
    <name type="scientific">Muraenolepis orangiensis</name>
    <name type="common">Patagonian moray cod</name>
    <dbReference type="NCBI Taxonomy" id="630683"/>
    <lineage>
        <taxon>Eukaryota</taxon>
        <taxon>Metazoa</taxon>
        <taxon>Chordata</taxon>
        <taxon>Craniata</taxon>
        <taxon>Vertebrata</taxon>
        <taxon>Euteleostomi</taxon>
        <taxon>Actinopterygii</taxon>
        <taxon>Neopterygii</taxon>
        <taxon>Teleostei</taxon>
        <taxon>Neoteleostei</taxon>
        <taxon>Acanthomorphata</taxon>
        <taxon>Zeiogadaria</taxon>
        <taxon>Gadariae</taxon>
        <taxon>Gadiformes</taxon>
        <taxon>Muraenolepidoidei</taxon>
        <taxon>Muraenolepididae</taxon>
        <taxon>Muraenolepis</taxon>
    </lineage>
</organism>
<comment type="caution">
    <text evidence="1">The sequence shown here is derived from an EMBL/GenBank/DDBJ whole genome shotgun (WGS) entry which is preliminary data.</text>
</comment>